<dbReference type="STRING" id="1182542.W9YAT5"/>
<dbReference type="EMBL" id="AMGY01000002">
    <property type="protein sequence ID" value="EXJ89957.1"/>
    <property type="molecule type" value="Genomic_DNA"/>
</dbReference>
<comment type="similarity">
    <text evidence="1">Belongs to the shaker potassium channel beta subunit family.</text>
</comment>
<comment type="caution">
    <text evidence="5">The sequence shown here is derived from an EMBL/GenBank/DDBJ whole genome shotgun (WGS) entry which is preliminary data.</text>
</comment>
<keyword evidence="6" id="KW-1185">Reference proteome</keyword>
<dbReference type="RefSeq" id="XP_007731354.1">
    <property type="nucleotide sequence ID" value="XM_007733164.1"/>
</dbReference>
<keyword evidence="5" id="KW-0418">Kinase</keyword>
<dbReference type="GO" id="GO:0016301">
    <property type="term" value="F:kinase activity"/>
    <property type="evidence" value="ECO:0007669"/>
    <property type="project" value="UniProtKB-KW"/>
</dbReference>
<dbReference type="GeneID" id="19167154"/>
<dbReference type="GO" id="GO:0016491">
    <property type="term" value="F:oxidoreductase activity"/>
    <property type="evidence" value="ECO:0007669"/>
    <property type="project" value="UniProtKB-KW"/>
</dbReference>
<evidence type="ECO:0000259" key="4">
    <source>
        <dbReference type="Pfam" id="PF00248"/>
    </source>
</evidence>
<name>W9YAT5_9EURO</name>
<dbReference type="OrthoDB" id="1720422at2759"/>
<keyword evidence="5" id="KW-0808">Transferase</keyword>
<dbReference type="Pfam" id="PF00248">
    <property type="entry name" value="Aldo_ket_red"/>
    <property type="match status" value="1"/>
</dbReference>
<evidence type="ECO:0000256" key="1">
    <source>
        <dbReference type="ARBA" id="ARBA00006515"/>
    </source>
</evidence>
<protein>
    <submittedName>
        <fullName evidence="5">Mitogen-activated protein kinase kinase</fullName>
    </submittedName>
</protein>
<dbReference type="AlphaFoldDB" id="W9YAT5"/>
<evidence type="ECO:0000313" key="6">
    <source>
        <dbReference type="Proteomes" id="UP000019478"/>
    </source>
</evidence>
<gene>
    <name evidence="5" type="ORF">A1O3_03024</name>
</gene>
<evidence type="ECO:0000313" key="5">
    <source>
        <dbReference type="EMBL" id="EXJ89957.1"/>
    </source>
</evidence>
<dbReference type="InterPro" id="IPR023210">
    <property type="entry name" value="NADP_OxRdtase_dom"/>
</dbReference>
<feature type="domain" description="NADP-dependent oxidoreductase" evidence="4">
    <location>
        <begin position="16"/>
        <end position="330"/>
    </location>
</feature>
<sequence length="343" mass="38172">MEYRYLGRSGLKISALSLGGWITYGGHVDEDEAFSCFKAAYDTGINFFDTAENYSAGKAEVILGKAIKKFGWKQNDLVISTKVYFGLNNSAHPERPLNNNGLSRKHVIEGVNQSLARLDLPYVDIVFAHRPDRDTPMEEIVRAFNYLIDSGKTFYWGTSEWSAVEIADAWRVADRLGLVGPLAEQPQYNLLVRGKVEDEFRWLYEKYGTGLTVFSPLKQGILTGKYNGQDAPPPGSRLAEAKDKFTVAYSKTFGNDVWRRELDQVAKLKPLADKLGVTLAQLALAWVLKNPNVSSVITGASRPAQLQENLRALEVAEKLTPDVLKEIDDALGNAFVNPPRRLG</sequence>
<dbReference type="PRINTS" id="PR01577">
    <property type="entry name" value="KCNABCHANNEL"/>
</dbReference>
<dbReference type="eggNOG" id="KOG1575">
    <property type="taxonomic scope" value="Eukaryota"/>
</dbReference>
<dbReference type="InterPro" id="IPR036812">
    <property type="entry name" value="NAD(P)_OxRdtase_dom_sf"/>
</dbReference>
<dbReference type="HOGENOM" id="CLU_023205_2_0_1"/>
<dbReference type="PANTHER" id="PTHR43150:SF6">
    <property type="entry name" value="VIC POTASSIUM ION CHANNEL, BETA SUBUNIT (EUROFUNG)"/>
    <property type="match status" value="1"/>
</dbReference>
<keyword evidence="3" id="KW-0560">Oxidoreductase</keyword>
<reference evidence="5 6" key="1">
    <citation type="submission" date="2013-03" db="EMBL/GenBank/DDBJ databases">
        <title>The Genome Sequence of Capronia epimyces CBS 606.96.</title>
        <authorList>
            <consortium name="The Broad Institute Genomics Platform"/>
            <person name="Cuomo C."/>
            <person name="de Hoog S."/>
            <person name="Gorbushina A."/>
            <person name="Walker B."/>
            <person name="Young S.K."/>
            <person name="Zeng Q."/>
            <person name="Gargeya S."/>
            <person name="Fitzgerald M."/>
            <person name="Haas B."/>
            <person name="Abouelleil A."/>
            <person name="Allen A.W."/>
            <person name="Alvarado L."/>
            <person name="Arachchi H.M."/>
            <person name="Berlin A.M."/>
            <person name="Chapman S.B."/>
            <person name="Gainer-Dewar J."/>
            <person name="Goldberg J."/>
            <person name="Griggs A."/>
            <person name="Gujja S."/>
            <person name="Hansen M."/>
            <person name="Howarth C."/>
            <person name="Imamovic A."/>
            <person name="Ireland A."/>
            <person name="Larimer J."/>
            <person name="McCowan C."/>
            <person name="Murphy C."/>
            <person name="Pearson M."/>
            <person name="Poon T.W."/>
            <person name="Priest M."/>
            <person name="Roberts A."/>
            <person name="Saif S."/>
            <person name="Shea T."/>
            <person name="Sisk P."/>
            <person name="Sykes S."/>
            <person name="Wortman J."/>
            <person name="Nusbaum C."/>
            <person name="Birren B."/>
        </authorList>
    </citation>
    <scope>NUCLEOTIDE SEQUENCE [LARGE SCALE GENOMIC DNA]</scope>
    <source>
        <strain evidence="5 6">CBS 606.96</strain>
    </source>
</reference>
<dbReference type="Gene3D" id="3.20.20.100">
    <property type="entry name" value="NADP-dependent oxidoreductase domain"/>
    <property type="match status" value="1"/>
</dbReference>
<evidence type="ECO:0000256" key="3">
    <source>
        <dbReference type="ARBA" id="ARBA00023002"/>
    </source>
</evidence>
<dbReference type="Proteomes" id="UP000019478">
    <property type="component" value="Unassembled WGS sequence"/>
</dbReference>
<keyword evidence="2" id="KW-0521">NADP</keyword>
<dbReference type="InterPro" id="IPR005399">
    <property type="entry name" value="K_chnl_volt-dep_bsu_KCNAB-rel"/>
</dbReference>
<accession>W9YAT5</accession>
<evidence type="ECO:0000256" key="2">
    <source>
        <dbReference type="ARBA" id="ARBA00022857"/>
    </source>
</evidence>
<organism evidence="5 6">
    <name type="scientific">Capronia epimyces CBS 606.96</name>
    <dbReference type="NCBI Taxonomy" id="1182542"/>
    <lineage>
        <taxon>Eukaryota</taxon>
        <taxon>Fungi</taxon>
        <taxon>Dikarya</taxon>
        <taxon>Ascomycota</taxon>
        <taxon>Pezizomycotina</taxon>
        <taxon>Eurotiomycetes</taxon>
        <taxon>Chaetothyriomycetidae</taxon>
        <taxon>Chaetothyriales</taxon>
        <taxon>Herpotrichiellaceae</taxon>
        <taxon>Capronia</taxon>
    </lineage>
</organism>
<dbReference type="PANTHER" id="PTHR43150">
    <property type="entry name" value="HYPERKINETIC, ISOFORM M"/>
    <property type="match status" value="1"/>
</dbReference>
<dbReference type="SUPFAM" id="SSF51430">
    <property type="entry name" value="NAD(P)-linked oxidoreductase"/>
    <property type="match status" value="1"/>
</dbReference>
<proteinExistence type="inferred from homology"/>